<dbReference type="EMBL" id="CP076724">
    <property type="protein sequence ID" value="QWV97472.1"/>
    <property type="molecule type" value="Genomic_DNA"/>
</dbReference>
<organism evidence="2 3">
    <name type="scientific">Geomonas diazotrophica</name>
    <dbReference type="NCBI Taxonomy" id="2843197"/>
    <lineage>
        <taxon>Bacteria</taxon>
        <taxon>Pseudomonadati</taxon>
        <taxon>Thermodesulfobacteriota</taxon>
        <taxon>Desulfuromonadia</taxon>
        <taxon>Geobacterales</taxon>
        <taxon>Geobacteraceae</taxon>
        <taxon>Geomonas</taxon>
    </lineage>
</organism>
<proteinExistence type="predicted"/>
<evidence type="ECO:0000313" key="2">
    <source>
        <dbReference type="EMBL" id="QWV97472.1"/>
    </source>
</evidence>
<dbReference type="InterPro" id="IPR041657">
    <property type="entry name" value="HTH_17"/>
</dbReference>
<dbReference type="NCBIfam" id="TIGR01764">
    <property type="entry name" value="excise"/>
    <property type="match status" value="1"/>
</dbReference>
<dbReference type="Pfam" id="PF12728">
    <property type="entry name" value="HTH_17"/>
    <property type="match status" value="1"/>
</dbReference>
<sequence length="75" mass="8656">MAQRQELPAVLSPTMRTEEAAKYLNVRPATLEQWRWNGRGPSFVKIGRSVRYRLTDLDDFLNSRVFRSTTEAQAA</sequence>
<evidence type="ECO:0000259" key="1">
    <source>
        <dbReference type="Pfam" id="PF12728"/>
    </source>
</evidence>
<keyword evidence="3" id="KW-1185">Reference proteome</keyword>
<gene>
    <name evidence="2" type="ORF">KP005_19390</name>
</gene>
<accession>A0ABX8JIZ1</accession>
<name>A0ABX8JIZ1_9BACT</name>
<feature type="domain" description="Helix-turn-helix" evidence="1">
    <location>
        <begin position="15"/>
        <end position="64"/>
    </location>
</feature>
<evidence type="ECO:0000313" key="3">
    <source>
        <dbReference type="Proteomes" id="UP000683493"/>
    </source>
</evidence>
<dbReference type="InterPro" id="IPR010093">
    <property type="entry name" value="SinI_DNA-bd"/>
</dbReference>
<protein>
    <submittedName>
        <fullName evidence="2">Helix-turn-helix domain-containing protein</fullName>
    </submittedName>
</protein>
<reference evidence="2 3" key="1">
    <citation type="submission" date="2021-06" db="EMBL/GenBank/DDBJ databases">
        <title>Gemonas diversity in paddy soil.</title>
        <authorList>
            <person name="Liu G."/>
        </authorList>
    </citation>
    <scope>NUCLEOTIDE SEQUENCE [LARGE SCALE GENOMIC DNA]</scope>
    <source>
        <strain evidence="2 3">RG29</strain>
    </source>
</reference>
<dbReference type="Proteomes" id="UP000683493">
    <property type="component" value="Chromosome"/>
</dbReference>